<dbReference type="Gene3D" id="1.10.10.60">
    <property type="entry name" value="Homeodomain-like"/>
    <property type="match status" value="1"/>
</dbReference>
<evidence type="ECO:0000313" key="2">
    <source>
        <dbReference type="EMBL" id="OYR54993.1"/>
    </source>
</evidence>
<proteinExistence type="predicted"/>
<feature type="domain" description="PD-(D/E)XK endonuclease-like" evidence="1">
    <location>
        <begin position="23"/>
        <end position="283"/>
    </location>
</feature>
<reference evidence="2 3" key="1">
    <citation type="journal article" date="2014" name="Front. Microbiol.">
        <title>Population and genomic analysis of the genus Halorubrum.</title>
        <authorList>
            <person name="Fullmer M.S."/>
            <person name="Soucy S.M."/>
            <person name="Swithers K.S."/>
            <person name="Makkay A.M."/>
            <person name="Wheeler R."/>
            <person name="Ventosa A."/>
            <person name="Gogarten J.P."/>
            <person name="Papke R.T."/>
        </authorList>
    </citation>
    <scope>NUCLEOTIDE SEQUENCE [LARGE SCALE GENOMIC DNA]</scope>
    <source>
        <strain evidence="2 3">Cb34</strain>
    </source>
</reference>
<sequence>MPTQTNRLLELREAGEPGEIPYVSKSRVKKWITCPEQFNYSYLKGYKEPENRYMRRGTVVHEAIEDYYAEAEAFVEKYGVMPSLRELVGFLPDSIRWADHTEPYITNFLCFERRRQEALYHLDTEEEAAREWLPVAVEAEEWLDDPLGYGDDAIPWMGYADAIYPASGFPEIDADEGVVIVDFKTGKTPDPKYRDEGIYLEGEYYAMLFESEWEVAGVAGYYPKADDLIVSPLKESRQEKIREVVHAFQAVSGTAPGHLDTDEQPLCYWDEGEGNHCPYYDMCSSRWGEPLKHADKTRELLDSGLSEYEVAAELDCEPNHVYYAKKKLGIN</sequence>
<dbReference type="AlphaFoldDB" id="A0A256IEU5"/>
<keyword evidence="3" id="KW-1185">Reference proteome</keyword>
<evidence type="ECO:0000313" key="3">
    <source>
        <dbReference type="Proteomes" id="UP000216308"/>
    </source>
</evidence>
<accession>A0A256IEU5</accession>
<dbReference type="OrthoDB" id="203178at2157"/>
<dbReference type="EMBL" id="NHPJ01000109">
    <property type="protein sequence ID" value="OYR54993.1"/>
    <property type="molecule type" value="Genomic_DNA"/>
</dbReference>
<dbReference type="InterPro" id="IPR038726">
    <property type="entry name" value="PDDEXK_AddAB-type"/>
</dbReference>
<protein>
    <recommendedName>
        <fullName evidence="1">PD-(D/E)XK endonuclease-like domain-containing protein</fullName>
    </recommendedName>
</protein>
<comment type="caution">
    <text evidence="2">The sequence shown here is derived from an EMBL/GenBank/DDBJ whole genome shotgun (WGS) entry which is preliminary data.</text>
</comment>
<organism evidence="2 3">
    <name type="scientific">Halorubrum halodurans</name>
    <dbReference type="NCBI Taxonomy" id="1383851"/>
    <lineage>
        <taxon>Archaea</taxon>
        <taxon>Methanobacteriati</taxon>
        <taxon>Methanobacteriota</taxon>
        <taxon>Stenosarchaea group</taxon>
        <taxon>Halobacteria</taxon>
        <taxon>Halobacteriales</taxon>
        <taxon>Haloferacaceae</taxon>
        <taxon>Halorubrum</taxon>
    </lineage>
</organism>
<evidence type="ECO:0000259" key="1">
    <source>
        <dbReference type="Pfam" id="PF12705"/>
    </source>
</evidence>
<dbReference type="Pfam" id="PF12705">
    <property type="entry name" value="PDDEXK_1"/>
    <property type="match status" value="1"/>
</dbReference>
<gene>
    <name evidence="2" type="ORF">DJ70_12715</name>
</gene>
<dbReference type="Proteomes" id="UP000216308">
    <property type="component" value="Unassembled WGS sequence"/>
</dbReference>
<dbReference type="InterPro" id="IPR011604">
    <property type="entry name" value="PDDEXK-like_dom_sf"/>
</dbReference>
<dbReference type="Gene3D" id="3.90.320.10">
    <property type="match status" value="1"/>
</dbReference>
<name>A0A256IEU5_9EURY</name>
<dbReference type="RefSeq" id="WP_094533599.1">
    <property type="nucleotide sequence ID" value="NZ_NHPJ01000109.1"/>
</dbReference>